<dbReference type="Proteomes" id="UP001596003">
    <property type="component" value="Unassembled WGS sequence"/>
</dbReference>
<reference evidence="2" key="1">
    <citation type="journal article" date="2019" name="Int. J. Syst. Evol. Microbiol.">
        <title>The Global Catalogue of Microorganisms (GCM) 10K type strain sequencing project: providing services to taxonomists for standard genome sequencing and annotation.</title>
        <authorList>
            <consortium name="The Broad Institute Genomics Platform"/>
            <consortium name="The Broad Institute Genome Sequencing Center for Infectious Disease"/>
            <person name="Wu L."/>
            <person name="Ma J."/>
        </authorList>
    </citation>
    <scope>NUCLEOTIDE SEQUENCE [LARGE SCALE GENOMIC DNA]</scope>
    <source>
        <strain evidence="2">NBRC 103627</strain>
    </source>
</reference>
<name>A0ABV8ZH15_9FLAO</name>
<protein>
    <submittedName>
        <fullName evidence="1">Uncharacterized protein</fullName>
    </submittedName>
</protein>
<evidence type="ECO:0000313" key="2">
    <source>
        <dbReference type="Proteomes" id="UP001596003"/>
    </source>
</evidence>
<proteinExistence type="predicted"/>
<evidence type="ECO:0000313" key="1">
    <source>
        <dbReference type="EMBL" id="MFC4479372.1"/>
    </source>
</evidence>
<dbReference type="EMBL" id="JBHSFY010000014">
    <property type="protein sequence ID" value="MFC4479372.1"/>
    <property type="molecule type" value="Genomic_DNA"/>
</dbReference>
<accession>A0ABV8ZH15</accession>
<sequence length="193" mass="23098">MLEEVLLKQVNLYYPAGICPWNDRVKYMQSIEYKRLTSLIDYFNDETNLDIRVSIKNEFENDQILKDFEDFSRLDSNQDRCYTFYLNVFEDGELYLISLQISILMPYYVIRKSWHPAEPFFTKSRVEELGREKKDTRKIDELIIDVETIVEKKLLYEKFPPSLMNHVIVDSSFGDIYLGNFTMFNAFFNNINI</sequence>
<organism evidence="1 2">
    <name type="scientific">Flavobacterium chungangensis</name>
    <dbReference type="NCBI Taxonomy" id="2708132"/>
    <lineage>
        <taxon>Bacteria</taxon>
        <taxon>Pseudomonadati</taxon>
        <taxon>Bacteroidota</taxon>
        <taxon>Flavobacteriia</taxon>
        <taxon>Flavobacteriales</taxon>
        <taxon>Flavobacteriaceae</taxon>
        <taxon>Flavobacterium</taxon>
    </lineage>
</organism>
<keyword evidence="2" id="KW-1185">Reference proteome</keyword>
<comment type="caution">
    <text evidence="1">The sequence shown here is derived from an EMBL/GenBank/DDBJ whole genome shotgun (WGS) entry which is preliminary data.</text>
</comment>
<dbReference type="RefSeq" id="WP_379800680.1">
    <property type="nucleotide sequence ID" value="NZ_JBHSFY010000014.1"/>
</dbReference>
<gene>
    <name evidence="1" type="ORF">ACFO3N_20000</name>
</gene>